<evidence type="ECO:0000259" key="10">
    <source>
        <dbReference type="PROSITE" id="PS50067"/>
    </source>
</evidence>
<organism evidence="12">
    <name type="scientific">Volvox carteri f. nagariensis</name>
    <dbReference type="NCBI Taxonomy" id="3068"/>
    <lineage>
        <taxon>Eukaryota</taxon>
        <taxon>Viridiplantae</taxon>
        <taxon>Chlorophyta</taxon>
        <taxon>core chlorophytes</taxon>
        <taxon>Chlorophyceae</taxon>
        <taxon>CS clade</taxon>
        <taxon>Chlamydomonadales</taxon>
        <taxon>Volvocaceae</taxon>
        <taxon>Volvox</taxon>
    </lineage>
</organism>
<evidence type="ECO:0000256" key="4">
    <source>
        <dbReference type="ARBA" id="ARBA00022840"/>
    </source>
</evidence>
<dbReference type="PROSITE" id="PS00411">
    <property type="entry name" value="KINESIN_MOTOR_1"/>
    <property type="match status" value="1"/>
</dbReference>
<dbReference type="SUPFAM" id="SSF52540">
    <property type="entry name" value="P-loop containing nucleoside triphosphate hydrolases"/>
    <property type="match status" value="1"/>
</dbReference>
<dbReference type="PANTHER" id="PTHR47972:SF45">
    <property type="entry name" value="PROTEIN CLARET SEGREGATIONAL"/>
    <property type="match status" value="1"/>
</dbReference>
<name>D8U7B5_VOLCA</name>
<evidence type="ECO:0000256" key="3">
    <source>
        <dbReference type="ARBA" id="ARBA00022741"/>
    </source>
</evidence>
<reference evidence="11 12" key="1">
    <citation type="journal article" date="2010" name="Science">
        <title>Genomic analysis of organismal complexity in the multicellular green alga Volvox carteri.</title>
        <authorList>
            <person name="Prochnik S.E."/>
            <person name="Umen J."/>
            <person name="Nedelcu A.M."/>
            <person name="Hallmann A."/>
            <person name="Miller S.M."/>
            <person name="Nishii I."/>
            <person name="Ferris P."/>
            <person name="Kuo A."/>
            <person name="Mitros T."/>
            <person name="Fritz-Laylin L.K."/>
            <person name="Hellsten U."/>
            <person name="Chapman J."/>
            <person name="Simakov O."/>
            <person name="Rensing S.A."/>
            <person name="Terry A."/>
            <person name="Pangilinan J."/>
            <person name="Kapitonov V."/>
            <person name="Jurka J."/>
            <person name="Salamov A."/>
            <person name="Shapiro H."/>
            <person name="Schmutz J."/>
            <person name="Grimwood J."/>
            <person name="Lindquist E."/>
            <person name="Lucas S."/>
            <person name="Grigoriev I.V."/>
            <person name="Schmitt R."/>
            <person name="Kirk D."/>
            <person name="Rokhsar D.S."/>
        </authorList>
    </citation>
    <scope>NUCLEOTIDE SEQUENCE [LARGE SCALE GENOMIC DNA]</scope>
    <source>
        <strain evidence="12">f. Nagariensis / Eve</strain>
    </source>
</reference>
<evidence type="ECO:0000313" key="11">
    <source>
        <dbReference type="EMBL" id="EFJ44457.1"/>
    </source>
</evidence>
<dbReference type="PROSITE" id="PS50067">
    <property type="entry name" value="KINESIN_MOTOR_2"/>
    <property type="match status" value="1"/>
</dbReference>
<evidence type="ECO:0000256" key="1">
    <source>
        <dbReference type="ARBA" id="ARBA00010899"/>
    </source>
</evidence>
<dbReference type="InterPro" id="IPR027640">
    <property type="entry name" value="Kinesin-like_fam"/>
</dbReference>
<dbReference type="GO" id="GO:0005524">
    <property type="term" value="F:ATP binding"/>
    <property type="evidence" value="ECO:0007669"/>
    <property type="project" value="UniProtKB-UniRule"/>
</dbReference>
<dbReference type="AlphaFoldDB" id="D8U7B5"/>
<feature type="coiled-coil region" evidence="8">
    <location>
        <begin position="197"/>
        <end position="371"/>
    </location>
</feature>
<evidence type="ECO:0000256" key="6">
    <source>
        <dbReference type="PROSITE-ProRule" id="PRU00283"/>
    </source>
</evidence>
<dbReference type="SMART" id="SM00129">
    <property type="entry name" value="KISc"/>
    <property type="match status" value="1"/>
</dbReference>
<dbReference type="InterPro" id="IPR019821">
    <property type="entry name" value="Kinesin_motor_CS"/>
</dbReference>
<dbReference type="PANTHER" id="PTHR47972">
    <property type="entry name" value="KINESIN-LIKE PROTEIN KLP-3"/>
    <property type="match status" value="1"/>
</dbReference>
<feature type="region of interest" description="Disordered" evidence="9">
    <location>
        <begin position="1"/>
        <end position="56"/>
    </location>
</feature>
<dbReference type="EMBL" id="GL378364">
    <property type="protein sequence ID" value="EFJ44457.1"/>
    <property type="molecule type" value="Genomic_DNA"/>
</dbReference>
<sequence>LVNASAGIGERKRKADAMLQSDAAPDAKRPTFSMGQAAGRATTLQQATSARTAPTQLQPVSEIAPAVEELWEDIIGRTGQTADDVLNKKMSFPKNTKPERKVEAFVPVVKELKALGRYLTLANQRLEMDVEQWKVHSAQLSQQLEENERQWNIKQQEVDKKMQEIGELLELQVQETNKLQEQLAEKGAMVVAKEAACSALQLELDGVNAELARTNKNLEEANMKIQKMEESALNNQQYMATLHTYNTSLQADVRAEQARCEELQRTKDELAGHLAELGGKMRSLEQMLAYEREQLTKLREEREVSARDTAVLRADLEDMRLQRERALTDASKAKEDLERLRAAGGKSLEALETLNNDKATMEAQLSMQRKLIASMSEELAGAKEGRAMAEALAETRAVQLAENKASIKAEIENLQASLMDAERRNYEGELIRRKLHNIIQDLKGNIRVYCRVRPVSSAEASDKAHDSGMALDFPTDGDLLGRGLSVAVTSGQSTQKHTFAFDRVFSPGTTQENVFDELSELVQSALDGHKVCIFAYGQTGSGKTFTMLGSRDHPGVIPRAMQQIFQSGQKLAAQDWQFKMQASMLEIYNEEIRDLLVRRKEDKKHQVSHDTNGVTTVSDLTVVDVNKPEAVEQLLAQAMEKRSVGCTALNEQSSRSHMVFMMRIEGHNTITDAKVSGVLNLIDLAGSERVKESGAVGQRLEEAKAINKSLSALGDVIAALANKQEHVPFRNSKLTYLLQPCLGGESKTLMFLNVAPTREFANESLCSLRFGSKVNACEINVPKKKNVMACAQSLVSFAVYLQDVSFSVPQAQHKVTTKMLAAYSQGFVGETNNDDVPDMMTRTVRKIAEGILEAPRDLKLRSRSLYSRPNNNGQ</sequence>
<dbReference type="STRING" id="3068.D8U7B5"/>
<dbReference type="Gene3D" id="3.40.850.10">
    <property type="entry name" value="Kinesin motor domain"/>
    <property type="match status" value="1"/>
</dbReference>
<dbReference type="GeneID" id="9624797"/>
<dbReference type="InParanoid" id="D8U7B5"/>
<dbReference type="GO" id="GO:0008017">
    <property type="term" value="F:microtubule binding"/>
    <property type="evidence" value="ECO:0007669"/>
    <property type="project" value="InterPro"/>
</dbReference>
<evidence type="ECO:0000256" key="2">
    <source>
        <dbReference type="ARBA" id="ARBA00022701"/>
    </source>
</evidence>
<dbReference type="CDD" id="cd01366">
    <property type="entry name" value="KISc_C_terminal"/>
    <property type="match status" value="1"/>
</dbReference>
<dbReference type="InterPro" id="IPR027417">
    <property type="entry name" value="P-loop_NTPase"/>
</dbReference>
<feature type="binding site" evidence="6">
    <location>
        <begin position="537"/>
        <end position="544"/>
    </location>
    <ligand>
        <name>ATP</name>
        <dbReference type="ChEBI" id="CHEBI:30616"/>
    </ligand>
</feature>
<dbReference type="InterPro" id="IPR001752">
    <property type="entry name" value="Kinesin_motor_dom"/>
</dbReference>
<dbReference type="RefSeq" id="XP_002954564.1">
    <property type="nucleotide sequence ID" value="XM_002954518.1"/>
</dbReference>
<keyword evidence="3 6" id="KW-0547">Nucleotide-binding</keyword>
<keyword evidence="4 6" id="KW-0067">ATP-binding</keyword>
<evidence type="ECO:0000256" key="5">
    <source>
        <dbReference type="ARBA" id="ARBA00023175"/>
    </source>
</evidence>
<proteinExistence type="inferred from homology"/>
<dbReference type="OrthoDB" id="3176171at2759"/>
<feature type="non-terminal residue" evidence="11">
    <location>
        <position position="1"/>
    </location>
</feature>
<evidence type="ECO:0000256" key="7">
    <source>
        <dbReference type="RuleBase" id="RU000394"/>
    </source>
</evidence>
<dbReference type="PRINTS" id="PR00380">
    <property type="entry name" value="KINESINHEAVY"/>
</dbReference>
<accession>D8U7B5</accession>
<dbReference type="Proteomes" id="UP000001058">
    <property type="component" value="Unassembled WGS sequence"/>
</dbReference>
<dbReference type="KEGG" id="vcn:VOLCADRAFT_127417"/>
<feature type="compositionally biased region" description="Polar residues" evidence="9">
    <location>
        <begin position="42"/>
        <end position="56"/>
    </location>
</feature>
<dbReference type="GO" id="GO:0003777">
    <property type="term" value="F:microtubule motor activity"/>
    <property type="evidence" value="ECO:0007669"/>
    <property type="project" value="InterPro"/>
</dbReference>
<dbReference type="GO" id="GO:0005874">
    <property type="term" value="C:microtubule"/>
    <property type="evidence" value="ECO:0007669"/>
    <property type="project" value="UniProtKB-KW"/>
</dbReference>
<keyword evidence="12" id="KW-1185">Reference proteome</keyword>
<dbReference type="FunCoup" id="D8U7B5">
    <property type="interactions" value="1410"/>
</dbReference>
<feature type="domain" description="Kinesin motor" evidence="10">
    <location>
        <begin position="445"/>
        <end position="777"/>
    </location>
</feature>
<keyword evidence="5 6" id="KW-0505">Motor protein</keyword>
<protein>
    <recommendedName>
        <fullName evidence="7">Kinesin-like protein</fullName>
    </recommendedName>
</protein>
<keyword evidence="2 7" id="KW-0493">Microtubule</keyword>
<dbReference type="InterPro" id="IPR036961">
    <property type="entry name" value="Kinesin_motor_dom_sf"/>
</dbReference>
<evidence type="ECO:0000313" key="12">
    <source>
        <dbReference type="Proteomes" id="UP000001058"/>
    </source>
</evidence>
<dbReference type="GO" id="GO:0007018">
    <property type="term" value="P:microtubule-based movement"/>
    <property type="evidence" value="ECO:0007669"/>
    <property type="project" value="InterPro"/>
</dbReference>
<evidence type="ECO:0000256" key="8">
    <source>
        <dbReference type="SAM" id="Coils"/>
    </source>
</evidence>
<feature type="coiled-coil region" evidence="8">
    <location>
        <begin position="397"/>
        <end position="424"/>
    </location>
</feature>
<gene>
    <name evidence="11" type="ORF">VOLCADRAFT_127417</name>
</gene>
<dbReference type="FunFam" id="3.40.850.10:FF:000113">
    <property type="entry name" value="Kinesin-like protein"/>
    <property type="match status" value="1"/>
</dbReference>
<dbReference type="Pfam" id="PF00225">
    <property type="entry name" value="Kinesin"/>
    <property type="match status" value="1"/>
</dbReference>
<dbReference type="eggNOG" id="KOG0239">
    <property type="taxonomic scope" value="Eukaryota"/>
</dbReference>
<evidence type="ECO:0000256" key="9">
    <source>
        <dbReference type="SAM" id="MobiDB-lite"/>
    </source>
</evidence>
<keyword evidence="8" id="KW-0175">Coiled coil</keyword>
<comment type="similarity">
    <text evidence="1">Belongs to the TRAFAC class myosin-kinesin ATPase superfamily. Kinesin family. KIN-14 subfamily.</text>
</comment>